<comment type="similarity">
    <text evidence="1">Belongs to the TPP enzyme family.</text>
</comment>
<dbReference type="Pfam" id="PF02775">
    <property type="entry name" value="TPP_enzyme_C"/>
    <property type="match status" value="1"/>
</dbReference>
<dbReference type="InterPro" id="IPR012000">
    <property type="entry name" value="Thiamin_PyroP_enz_cen_dom"/>
</dbReference>
<gene>
    <name evidence="4" type="ORF">ACFQE1_18560</name>
</gene>
<evidence type="ECO:0000259" key="2">
    <source>
        <dbReference type="Pfam" id="PF00205"/>
    </source>
</evidence>
<dbReference type="Gene3D" id="3.40.50.970">
    <property type="match status" value="1"/>
</dbReference>
<reference evidence="4 5" key="1">
    <citation type="journal article" date="2019" name="Int. J. Syst. Evol. Microbiol.">
        <title>The Global Catalogue of Microorganisms (GCM) 10K type strain sequencing project: providing services to taxonomists for standard genome sequencing and annotation.</title>
        <authorList>
            <consortium name="The Broad Institute Genomics Platform"/>
            <consortium name="The Broad Institute Genome Sequencing Center for Infectious Disease"/>
            <person name="Wu L."/>
            <person name="Ma J."/>
        </authorList>
    </citation>
    <scope>NUCLEOTIDE SEQUENCE [LARGE SCALE GENOMIC DNA]</scope>
    <source>
        <strain evidence="4 5">NBRC 111368</strain>
    </source>
</reference>
<accession>A0ABD5S4B0</accession>
<dbReference type="EMBL" id="JBHSWU010001036">
    <property type="protein sequence ID" value="MFC6726326.1"/>
    <property type="molecule type" value="Genomic_DNA"/>
</dbReference>
<evidence type="ECO:0000259" key="3">
    <source>
        <dbReference type="Pfam" id="PF02775"/>
    </source>
</evidence>
<dbReference type="Proteomes" id="UP001596328">
    <property type="component" value="Unassembled WGS sequence"/>
</dbReference>
<protein>
    <submittedName>
        <fullName evidence="4">Thiamine pyrophosphate-dependent enzyme</fullName>
    </submittedName>
</protein>
<feature type="non-terminal residue" evidence="4">
    <location>
        <position position="1"/>
    </location>
</feature>
<organism evidence="4 5">
    <name type="scientific">Halobium palmae</name>
    <dbReference type="NCBI Taxonomy" id="1776492"/>
    <lineage>
        <taxon>Archaea</taxon>
        <taxon>Methanobacteriati</taxon>
        <taxon>Methanobacteriota</taxon>
        <taxon>Stenosarchaea group</taxon>
        <taxon>Halobacteria</taxon>
        <taxon>Halobacteriales</taxon>
        <taxon>Haloferacaceae</taxon>
        <taxon>Halobium</taxon>
    </lineage>
</organism>
<dbReference type="InterPro" id="IPR029061">
    <property type="entry name" value="THDP-binding"/>
</dbReference>
<feature type="domain" description="Thiamine pyrophosphate enzyme TPP-binding" evidence="3">
    <location>
        <begin position="124"/>
        <end position="269"/>
    </location>
</feature>
<dbReference type="GO" id="GO:0006082">
    <property type="term" value="P:organic acid metabolic process"/>
    <property type="evidence" value="ECO:0007669"/>
    <property type="project" value="UniProtKB-ARBA"/>
</dbReference>
<dbReference type="PANTHER" id="PTHR18968:SF129">
    <property type="entry name" value="ACETOLACTATE SYNTHASE"/>
    <property type="match status" value="1"/>
</dbReference>
<dbReference type="SUPFAM" id="SSF52467">
    <property type="entry name" value="DHS-like NAD/FAD-binding domain"/>
    <property type="match status" value="1"/>
</dbReference>
<evidence type="ECO:0000313" key="4">
    <source>
        <dbReference type="EMBL" id="MFC6726326.1"/>
    </source>
</evidence>
<dbReference type="AlphaFoldDB" id="A0ABD5S4B0"/>
<dbReference type="Gene3D" id="3.40.50.1220">
    <property type="entry name" value="TPP-binding domain"/>
    <property type="match status" value="1"/>
</dbReference>
<proteinExistence type="inferred from homology"/>
<dbReference type="SUPFAM" id="SSF52518">
    <property type="entry name" value="Thiamin diphosphate-binding fold (THDP-binding)"/>
    <property type="match status" value="1"/>
</dbReference>
<dbReference type="InterPro" id="IPR011766">
    <property type="entry name" value="TPP_enzyme_TPP-bd"/>
</dbReference>
<comment type="caution">
    <text evidence="4">The sequence shown here is derived from an EMBL/GenBank/DDBJ whole genome shotgun (WGS) entry which is preliminary data.</text>
</comment>
<feature type="domain" description="Thiamine pyrophosphate enzyme central" evidence="2">
    <location>
        <begin position="3"/>
        <end position="68"/>
    </location>
</feature>
<evidence type="ECO:0000313" key="5">
    <source>
        <dbReference type="Proteomes" id="UP001596328"/>
    </source>
</evidence>
<evidence type="ECO:0000256" key="1">
    <source>
        <dbReference type="ARBA" id="ARBA00007812"/>
    </source>
</evidence>
<dbReference type="InterPro" id="IPR029035">
    <property type="entry name" value="DHS-like_NAD/FAD-binding_dom"/>
</dbReference>
<dbReference type="PANTHER" id="PTHR18968">
    <property type="entry name" value="THIAMINE PYROPHOSPHATE ENZYMES"/>
    <property type="match status" value="1"/>
</dbReference>
<dbReference type="GO" id="GO:0044272">
    <property type="term" value="P:sulfur compound biosynthetic process"/>
    <property type="evidence" value="ECO:0007669"/>
    <property type="project" value="UniProtKB-ARBA"/>
</dbReference>
<sequence>DGEATRAIERADCVLAVGYDIAEHDPASWNPDRETTVVHLDHEPAEVYAHYNPELEIVADIPMGLRRLTGTVDAIDEPSWCEETHDTILSNATEMPDDDEPFTVEGTLPYLRETMADDDVLLSDVGSHKMAIAQRFPVYEPNTCIVSNGLASMGIAVPGAVAADLAVEESVVAATGDGGFLMNAAELNTAARLGCGFTVLLFNDDEYRLITEEFEEVVGDTFGTDLTNPDYVTFAESFGMESYRPESWADLDAALEECVGNDELSLVEVRLG</sequence>
<dbReference type="InterPro" id="IPR045229">
    <property type="entry name" value="TPP_enz"/>
</dbReference>
<name>A0ABD5S4B0_9EURY</name>
<keyword evidence="5" id="KW-1185">Reference proteome</keyword>
<dbReference type="Pfam" id="PF00205">
    <property type="entry name" value="TPP_enzyme_M"/>
    <property type="match status" value="1"/>
</dbReference>